<keyword evidence="2" id="KW-1003">Cell membrane</keyword>
<dbReference type="PANTHER" id="PTHR21137:SF35">
    <property type="entry name" value="ODORANT RECEPTOR 19A-RELATED"/>
    <property type="match status" value="1"/>
</dbReference>
<keyword evidence="3" id="KW-0716">Sensory transduction</keyword>
<dbReference type="EMBL" id="JARGDH010000002">
    <property type="protein sequence ID" value="KAL0276125.1"/>
    <property type="molecule type" value="Genomic_DNA"/>
</dbReference>
<organism evidence="11">
    <name type="scientific">Menopon gallinae</name>
    <name type="common">poultry shaft louse</name>
    <dbReference type="NCBI Taxonomy" id="328185"/>
    <lineage>
        <taxon>Eukaryota</taxon>
        <taxon>Metazoa</taxon>
        <taxon>Ecdysozoa</taxon>
        <taxon>Arthropoda</taxon>
        <taxon>Hexapoda</taxon>
        <taxon>Insecta</taxon>
        <taxon>Pterygota</taxon>
        <taxon>Neoptera</taxon>
        <taxon>Paraneoptera</taxon>
        <taxon>Psocodea</taxon>
        <taxon>Troctomorpha</taxon>
        <taxon>Phthiraptera</taxon>
        <taxon>Amblycera</taxon>
        <taxon>Menoponidae</taxon>
        <taxon>Menopon</taxon>
    </lineage>
</organism>
<comment type="subcellular location">
    <subcellularLocation>
        <location evidence="1">Cell membrane</location>
        <topology evidence="1">Multi-pass membrane protein</topology>
    </subcellularLocation>
</comment>
<dbReference type="AlphaFoldDB" id="A0AAW2I195"/>
<gene>
    <name evidence="11" type="ORF">PYX00_003771</name>
</gene>
<evidence type="ECO:0000256" key="7">
    <source>
        <dbReference type="ARBA" id="ARBA00023136"/>
    </source>
</evidence>
<evidence type="ECO:0000256" key="6">
    <source>
        <dbReference type="ARBA" id="ARBA00022989"/>
    </source>
</evidence>
<keyword evidence="6 10" id="KW-1133">Transmembrane helix</keyword>
<keyword evidence="8" id="KW-0675">Receptor</keyword>
<evidence type="ECO:0000256" key="8">
    <source>
        <dbReference type="ARBA" id="ARBA00023170"/>
    </source>
</evidence>
<keyword evidence="9" id="KW-0807">Transducer</keyword>
<dbReference type="PANTHER" id="PTHR21137">
    <property type="entry name" value="ODORANT RECEPTOR"/>
    <property type="match status" value="1"/>
</dbReference>
<evidence type="ECO:0000256" key="9">
    <source>
        <dbReference type="ARBA" id="ARBA00023224"/>
    </source>
</evidence>
<reference evidence="11" key="1">
    <citation type="journal article" date="2024" name="Gigascience">
        <title>Chromosome-level genome of the poultry shaft louse Menopon gallinae provides insight into the host-switching and adaptive evolution of parasitic lice.</title>
        <authorList>
            <person name="Xu Y."/>
            <person name="Ma L."/>
            <person name="Liu S."/>
            <person name="Liang Y."/>
            <person name="Liu Q."/>
            <person name="He Z."/>
            <person name="Tian L."/>
            <person name="Duan Y."/>
            <person name="Cai W."/>
            <person name="Li H."/>
            <person name="Song F."/>
        </authorList>
    </citation>
    <scope>NUCLEOTIDE SEQUENCE</scope>
    <source>
        <strain evidence="11">Cailab_2023a</strain>
    </source>
</reference>
<dbReference type="GO" id="GO:0007165">
    <property type="term" value="P:signal transduction"/>
    <property type="evidence" value="ECO:0007669"/>
    <property type="project" value="UniProtKB-KW"/>
</dbReference>
<feature type="transmembrane region" description="Helical" evidence="10">
    <location>
        <begin position="252"/>
        <end position="274"/>
    </location>
</feature>
<evidence type="ECO:0000256" key="2">
    <source>
        <dbReference type="ARBA" id="ARBA00022475"/>
    </source>
</evidence>
<protein>
    <submittedName>
        <fullName evidence="11">Uncharacterized protein</fullName>
    </submittedName>
</protein>
<feature type="transmembrane region" description="Helical" evidence="10">
    <location>
        <begin position="150"/>
        <end position="172"/>
    </location>
</feature>
<feature type="transmembrane region" description="Helical" evidence="10">
    <location>
        <begin position="85"/>
        <end position="104"/>
    </location>
</feature>
<dbReference type="GO" id="GO:0005549">
    <property type="term" value="F:odorant binding"/>
    <property type="evidence" value="ECO:0007669"/>
    <property type="project" value="InterPro"/>
</dbReference>
<evidence type="ECO:0000313" key="11">
    <source>
        <dbReference type="EMBL" id="KAL0276125.1"/>
    </source>
</evidence>
<evidence type="ECO:0000256" key="5">
    <source>
        <dbReference type="ARBA" id="ARBA00022725"/>
    </source>
</evidence>
<comment type="caution">
    <text evidence="11">The sequence shown here is derived from an EMBL/GenBank/DDBJ whole genome shotgun (WGS) entry which is preliminary data.</text>
</comment>
<dbReference type="InterPro" id="IPR004117">
    <property type="entry name" value="7tm6_olfct_rcpt"/>
</dbReference>
<feature type="transmembrane region" description="Helical" evidence="10">
    <location>
        <begin position="12"/>
        <end position="35"/>
    </location>
</feature>
<dbReference type="GO" id="GO:0005886">
    <property type="term" value="C:plasma membrane"/>
    <property type="evidence" value="ECO:0007669"/>
    <property type="project" value="UniProtKB-SubCell"/>
</dbReference>
<evidence type="ECO:0000256" key="3">
    <source>
        <dbReference type="ARBA" id="ARBA00022606"/>
    </source>
</evidence>
<evidence type="ECO:0000256" key="4">
    <source>
        <dbReference type="ARBA" id="ARBA00022692"/>
    </source>
</evidence>
<dbReference type="Pfam" id="PF02949">
    <property type="entry name" value="7tm_6"/>
    <property type="match status" value="1"/>
</dbReference>
<keyword evidence="4 10" id="KW-0812">Transmembrane</keyword>
<dbReference type="GO" id="GO:0004984">
    <property type="term" value="F:olfactory receptor activity"/>
    <property type="evidence" value="ECO:0007669"/>
    <property type="project" value="InterPro"/>
</dbReference>
<keyword evidence="7 10" id="KW-0472">Membrane</keyword>
<proteinExistence type="predicted"/>
<sequence>MKFACDQLRYLGVLEAIVLVVMMIWTSTYFVPFMYNAVVHYDAVENLTLPIVGYIPFNYSVTPRYQTAVAFQVIWFYFNNLKTVAIDYFILGYIALHIIQFRYLDLILGRMTQNLVGNDPDVGRINLNLIRWIKQHQEMTRISKVTKEMLSIYFLIEFAYIVVHICVPAFVITSTLSWNLNQKIVLIFICSIGAATLYLLSLSGDILSDSNEEFGITFYGPHLMDNKSSKIIYHMLVNIGRNKSNQLGFSNVFPLCSITFGAIMRMAMSAYLALNQIKAFKN</sequence>
<accession>A0AAW2I195</accession>
<name>A0AAW2I195_9NEOP</name>
<keyword evidence="5" id="KW-0552">Olfaction</keyword>
<evidence type="ECO:0000256" key="1">
    <source>
        <dbReference type="ARBA" id="ARBA00004651"/>
    </source>
</evidence>
<evidence type="ECO:0000256" key="10">
    <source>
        <dbReference type="SAM" id="Phobius"/>
    </source>
</evidence>
<feature type="transmembrane region" description="Helical" evidence="10">
    <location>
        <begin position="184"/>
        <end position="201"/>
    </location>
</feature>